<evidence type="ECO:0000256" key="9">
    <source>
        <dbReference type="ARBA" id="ARBA00052017"/>
    </source>
</evidence>
<evidence type="ECO:0000256" key="11">
    <source>
        <dbReference type="RuleBase" id="RU003781"/>
    </source>
</evidence>
<dbReference type="GO" id="GO:0000166">
    <property type="term" value="F:nucleotide binding"/>
    <property type="evidence" value="ECO:0007669"/>
    <property type="project" value="UniProtKB-KW"/>
</dbReference>
<feature type="binding site" evidence="10">
    <location>
        <position position="69"/>
    </location>
    <ligand>
        <name>substrate</name>
    </ligand>
</feature>
<comment type="similarity">
    <text evidence="1 10 11">Belongs to the HAM1 NTPase family.</text>
</comment>
<dbReference type="EC" id="3.6.1.66" evidence="10"/>
<evidence type="ECO:0000256" key="3">
    <source>
        <dbReference type="ARBA" id="ARBA00022723"/>
    </source>
</evidence>
<feature type="binding site" evidence="10">
    <location>
        <position position="68"/>
    </location>
    <ligand>
        <name>Mg(2+)</name>
        <dbReference type="ChEBI" id="CHEBI:18420"/>
    </ligand>
</feature>
<proteinExistence type="inferred from homology"/>
<evidence type="ECO:0000256" key="4">
    <source>
        <dbReference type="ARBA" id="ARBA00022741"/>
    </source>
</evidence>
<keyword evidence="7 10" id="KW-0546">Nucleotide metabolism</keyword>
<dbReference type="PANTHER" id="PTHR11067:SF9">
    <property type="entry name" value="INOSINE TRIPHOSPHATE PYROPHOSPHATASE"/>
    <property type="match status" value="1"/>
</dbReference>
<dbReference type="InterPro" id="IPR002637">
    <property type="entry name" value="RdgB/HAM1"/>
</dbReference>
<evidence type="ECO:0000313" key="13">
    <source>
        <dbReference type="Proteomes" id="UP000725002"/>
    </source>
</evidence>
<keyword evidence="3 10" id="KW-0479">Metal-binding</keyword>
<evidence type="ECO:0000256" key="10">
    <source>
        <dbReference type="HAMAP-Rule" id="MF_01405"/>
    </source>
</evidence>
<feature type="binding site" evidence="10">
    <location>
        <begin position="193"/>
        <end position="194"/>
    </location>
    <ligand>
        <name>substrate</name>
    </ligand>
</feature>
<dbReference type="GO" id="GO:0017111">
    <property type="term" value="F:ribonucleoside triphosphate phosphatase activity"/>
    <property type="evidence" value="ECO:0007669"/>
    <property type="project" value="InterPro"/>
</dbReference>
<dbReference type="GO" id="GO:0036222">
    <property type="term" value="F:XTP diphosphatase activity"/>
    <property type="evidence" value="ECO:0007669"/>
    <property type="project" value="UniProtKB-UniRule"/>
</dbReference>
<name>A0A940DU25_9BACT</name>
<organism evidence="12 13">
    <name type="scientific">Candidatus Cryptobacteroides avicola</name>
    <dbReference type="NCBI Taxonomy" id="2840757"/>
    <lineage>
        <taxon>Bacteria</taxon>
        <taxon>Pseudomonadati</taxon>
        <taxon>Bacteroidota</taxon>
        <taxon>Bacteroidia</taxon>
        <taxon>Bacteroidales</taxon>
        <taxon>Candidatus Cryptobacteroides</taxon>
    </lineage>
</organism>
<comment type="caution">
    <text evidence="10">Lacks conserved residue(s) required for the propagation of feature annotation.</text>
</comment>
<evidence type="ECO:0000256" key="7">
    <source>
        <dbReference type="ARBA" id="ARBA00023080"/>
    </source>
</evidence>
<dbReference type="GO" id="GO:0046872">
    <property type="term" value="F:metal ion binding"/>
    <property type="evidence" value="ECO:0007669"/>
    <property type="project" value="UniProtKB-KW"/>
</dbReference>
<dbReference type="HAMAP" id="MF_01405">
    <property type="entry name" value="Non_canon_purine_NTPase"/>
    <property type="match status" value="1"/>
</dbReference>
<gene>
    <name evidence="12" type="primary">rdgB</name>
    <name evidence="12" type="ORF">IAB75_11330</name>
</gene>
<dbReference type="PANTHER" id="PTHR11067">
    <property type="entry name" value="INOSINE TRIPHOSPHATE PYROPHOSPHATASE/HAM1 PROTEIN"/>
    <property type="match status" value="1"/>
</dbReference>
<dbReference type="Pfam" id="PF01725">
    <property type="entry name" value="Ham1p_like"/>
    <property type="match status" value="1"/>
</dbReference>
<dbReference type="CDD" id="cd00515">
    <property type="entry name" value="HAM1"/>
    <property type="match status" value="1"/>
</dbReference>
<keyword evidence="4 10" id="KW-0547">Nucleotide-binding</keyword>
<reference evidence="12" key="1">
    <citation type="submission" date="2020-10" db="EMBL/GenBank/DDBJ databases">
        <authorList>
            <person name="Gilroy R."/>
        </authorList>
    </citation>
    <scope>NUCLEOTIDE SEQUENCE</scope>
    <source>
        <strain evidence="12">G3-8215</strain>
    </source>
</reference>
<dbReference type="GO" id="GO:0009146">
    <property type="term" value="P:purine nucleoside triphosphate catabolic process"/>
    <property type="evidence" value="ECO:0007669"/>
    <property type="project" value="UniProtKB-UniRule"/>
</dbReference>
<comment type="catalytic activity">
    <reaction evidence="9 10">
        <text>XTP + H2O = XMP + diphosphate + H(+)</text>
        <dbReference type="Rhea" id="RHEA:28610"/>
        <dbReference type="ChEBI" id="CHEBI:15377"/>
        <dbReference type="ChEBI" id="CHEBI:15378"/>
        <dbReference type="ChEBI" id="CHEBI:33019"/>
        <dbReference type="ChEBI" id="CHEBI:57464"/>
        <dbReference type="ChEBI" id="CHEBI:61314"/>
        <dbReference type="EC" id="3.6.1.66"/>
    </reaction>
</comment>
<feature type="binding site" evidence="10">
    <location>
        <position position="188"/>
    </location>
    <ligand>
        <name>substrate</name>
    </ligand>
</feature>
<evidence type="ECO:0000256" key="1">
    <source>
        <dbReference type="ARBA" id="ARBA00008023"/>
    </source>
</evidence>
<comment type="function">
    <text evidence="10">Pyrophosphatase that catalyzes the hydrolysis of nucleoside triphosphates to their monophosphate derivatives, with a high preference for the non-canonical purine nucleotides XTP (xanthosine triphosphate), dITP (deoxyinosine triphosphate) and ITP. Seems to function as a house-cleaning enzyme that removes non-canonical purine nucleotides from the nucleotide pool, thus preventing their incorporation into DNA/RNA and avoiding chromosomal lesions.</text>
</comment>
<comment type="caution">
    <text evidence="12">The sequence shown here is derived from an EMBL/GenBank/DDBJ whole genome shotgun (WGS) entry which is preliminary data.</text>
</comment>
<dbReference type="GO" id="GO:0005829">
    <property type="term" value="C:cytosol"/>
    <property type="evidence" value="ECO:0007669"/>
    <property type="project" value="TreeGrafter"/>
</dbReference>
<dbReference type="FunFam" id="3.90.950.10:FF:000001">
    <property type="entry name" value="dITP/XTP pyrophosphatase"/>
    <property type="match status" value="1"/>
</dbReference>
<feature type="binding site" evidence="10">
    <location>
        <begin position="164"/>
        <end position="167"/>
    </location>
    <ligand>
        <name>substrate</name>
    </ligand>
</feature>
<dbReference type="InterPro" id="IPR020922">
    <property type="entry name" value="dITP/XTP_pyrophosphatase"/>
</dbReference>
<dbReference type="SUPFAM" id="SSF52972">
    <property type="entry name" value="ITPase-like"/>
    <property type="match status" value="1"/>
</dbReference>
<keyword evidence="6 10" id="KW-0460">Magnesium</keyword>
<feature type="binding site" evidence="10">
    <location>
        <begin position="7"/>
        <end position="12"/>
    </location>
    <ligand>
        <name>substrate</name>
    </ligand>
</feature>
<dbReference type="AlphaFoldDB" id="A0A940DU25"/>
<dbReference type="Gene3D" id="3.90.950.10">
    <property type="match status" value="1"/>
</dbReference>
<dbReference type="GO" id="GO:0035870">
    <property type="term" value="F:dITP diphosphatase activity"/>
    <property type="evidence" value="ECO:0007669"/>
    <property type="project" value="UniProtKB-UniRule"/>
</dbReference>
<comment type="subunit">
    <text evidence="2 10">Homodimer.</text>
</comment>
<dbReference type="EMBL" id="JADILV010000082">
    <property type="protein sequence ID" value="MBO8484682.1"/>
    <property type="molecule type" value="Genomic_DNA"/>
</dbReference>
<reference evidence="12" key="2">
    <citation type="journal article" date="2021" name="PeerJ">
        <title>Extensive microbial diversity within the chicken gut microbiome revealed by metagenomics and culture.</title>
        <authorList>
            <person name="Gilroy R."/>
            <person name="Ravi A."/>
            <person name="Getino M."/>
            <person name="Pursley I."/>
            <person name="Horton D.L."/>
            <person name="Alikhan N.F."/>
            <person name="Baker D."/>
            <person name="Gharbi K."/>
            <person name="Hall N."/>
            <person name="Watson M."/>
            <person name="Adriaenssens E.M."/>
            <person name="Foster-Nyarko E."/>
            <person name="Jarju S."/>
            <person name="Secka A."/>
            <person name="Antonio M."/>
            <person name="Oren A."/>
            <person name="Chaudhuri R.R."/>
            <person name="La Ragione R."/>
            <person name="Hildebrand F."/>
            <person name="Pallen M.J."/>
        </authorList>
    </citation>
    <scope>NUCLEOTIDE SEQUENCE</scope>
    <source>
        <strain evidence="12">G3-8215</strain>
    </source>
</reference>
<comment type="cofactor">
    <cofactor evidence="10">
        <name>Mg(2+)</name>
        <dbReference type="ChEBI" id="CHEBI:18420"/>
    </cofactor>
    <text evidence="10">Binds 1 Mg(2+) ion per subunit.</text>
</comment>
<comment type="catalytic activity">
    <reaction evidence="8 10">
        <text>dITP + H2O = dIMP + diphosphate + H(+)</text>
        <dbReference type="Rhea" id="RHEA:28342"/>
        <dbReference type="ChEBI" id="CHEBI:15377"/>
        <dbReference type="ChEBI" id="CHEBI:15378"/>
        <dbReference type="ChEBI" id="CHEBI:33019"/>
        <dbReference type="ChEBI" id="CHEBI:61194"/>
        <dbReference type="ChEBI" id="CHEBI:61382"/>
        <dbReference type="EC" id="3.6.1.66"/>
    </reaction>
</comment>
<evidence type="ECO:0000313" key="12">
    <source>
        <dbReference type="EMBL" id="MBO8484682.1"/>
    </source>
</evidence>
<evidence type="ECO:0000256" key="5">
    <source>
        <dbReference type="ARBA" id="ARBA00022801"/>
    </source>
</evidence>
<sequence>MKIVFATGNSGKLREASEILGGGFELVTPAQMGITDDVQETGLTLKANSILKAEHIWNSCKCACFADDTGLEVAALGGAPGVHTARYAGEDKDFNRNMDKVLSELALLRAECSMAEALGLKMNRYSRRARFRSVVTLILKGEKHFFEGTLEGSIAYYRSGNGGFGYDPVFMPDEYPGKTLADITEEEKNAISHRGKALRAMSAFLNSLQDR</sequence>
<dbReference type="NCBIfam" id="TIGR00042">
    <property type="entry name" value="RdgB/HAM1 family non-canonical purine NTP pyrophosphatase"/>
    <property type="match status" value="1"/>
</dbReference>
<dbReference type="InterPro" id="IPR029001">
    <property type="entry name" value="ITPase-like_fam"/>
</dbReference>
<evidence type="ECO:0000256" key="6">
    <source>
        <dbReference type="ARBA" id="ARBA00022842"/>
    </source>
</evidence>
<dbReference type="GO" id="GO:0009117">
    <property type="term" value="P:nucleotide metabolic process"/>
    <property type="evidence" value="ECO:0007669"/>
    <property type="project" value="UniProtKB-KW"/>
</dbReference>
<evidence type="ECO:0000256" key="2">
    <source>
        <dbReference type="ARBA" id="ARBA00011738"/>
    </source>
</evidence>
<dbReference type="GO" id="GO:0036220">
    <property type="term" value="F:ITP diphosphatase activity"/>
    <property type="evidence" value="ECO:0007669"/>
    <property type="project" value="UniProtKB-UniRule"/>
</dbReference>
<evidence type="ECO:0000256" key="8">
    <source>
        <dbReference type="ARBA" id="ARBA00051875"/>
    </source>
</evidence>
<feature type="active site" description="Proton acceptor" evidence="10">
    <location>
        <position position="68"/>
    </location>
</feature>
<dbReference type="Proteomes" id="UP000725002">
    <property type="component" value="Unassembled WGS sequence"/>
</dbReference>
<accession>A0A940DU25</accession>
<protein>
    <recommendedName>
        <fullName evidence="10">dITP/XTP pyrophosphatase</fullName>
        <ecNumber evidence="10">3.6.1.66</ecNumber>
    </recommendedName>
    <alternativeName>
        <fullName evidence="10">Non-canonical purine NTP pyrophosphatase</fullName>
    </alternativeName>
    <alternativeName>
        <fullName evidence="10">Non-standard purine NTP pyrophosphatase</fullName>
    </alternativeName>
    <alternativeName>
        <fullName evidence="10">Nucleoside-triphosphate diphosphatase</fullName>
    </alternativeName>
    <alternativeName>
        <fullName evidence="10">Nucleoside-triphosphate pyrophosphatase</fullName>
        <shortName evidence="10">NTPase</shortName>
    </alternativeName>
</protein>
<keyword evidence="5 10" id="KW-0378">Hydrolase</keyword>
<comment type="catalytic activity">
    <reaction evidence="10">
        <text>ITP + H2O = IMP + diphosphate + H(+)</text>
        <dbReference type="Rhea" id="RHEA:29399"/>
        <dbReference type="ChEBI" id="CHEBI:15377"/>
        <dbReference type="ChEBI" id="CHEBI:15378"/>
        <dbReference type="ChEBI" id="CHEBI:33019"/>
        <dbReference type="ChEBI" id="CHEBI:58053"/>
        <dbReference type="ChEBI" id="CHEBI:61402"/>
        <dbReference type="EC" id="3.6.1.66"/>
    </reaction>
</comment>